<comment type="caution">
    <text evidence="1">The sequence shown here is derived from an EMBL/GenBank/DDBJ whole genome shotgun (WGS) entry which is preliminary data.</text>
</comment>
<keyword evidence="2" id="KW-1185">Reference proteome</keyword>
<protein>
    <submittedName>
        <fullName evidence="1">Uncharacterized protein</fullName>
    </submittedName>
</protein>
<accession>F7NK92</accession>
<organism evidence="1 2">
    <name type="scientific">Acetonema longum DSM 6540</name>
    <dbReference type="NCBI Taxonomy" id="1009370"/>
    <lineage>
        <taxon>Bacteria</taxon>
        <taxon>Bacillati</taxon>
        <taxon>Bacillota</taxon>
        <taxon>Negativicutes</taxon>
        <taxon>Acetonemataceae</taxon>
        <taxon>Acetonema</taxon>
    </lineage>
</organism>
<dbReference type="EMBL" id="AFGF01000107">
    <property type="protein sequence ID" value="EGO63533.1"/>
    <property type="molecule type" value="Genomic_DNA"/>
</dbReference>
<sequence length="181" mass="21299">MGEKATWYPETERVIRLYFCNKSRLDRLRATEKTLQANLYEIQQTLGSYKRIPGLTAKYGLCIGGGNMNAGLESLMGEYEEQTEQIVKQMGKTSRRLIKIQCRRRELEEWAAPFDASIERLSREEQTLLEQRYTYRRSNYIIAELLHCSEYRVRYMLSGIITEMAGWVRPKQKAENKRTPD</sequence>
<dbReference type="Proteomes" id="UP000003240">
    <property type="component" value="Unassembled WGS sequence"/>
</dbReference>
<dbReference type="SUPFAM" id="SSF88659">
    <property type="entry name" value="Sigma3 and sigma4 domains of RNA polymerase sigma factors"/>
    <property type="match status" value="1"/>
</dbReference>
<proteinExistence type="predicted"/>
<dbReference type="RefSeq" id="WP_004096143.1">
    <property type="nucleotide sequence ID" value="NZ_AFGF01000107.1"/>
</dbReference>
<dbReference type="InterPro" id="IPR013324">
    <property type="entry name" value="RNA_pol_sigma_r3/r4-like"/>
</dbReference>
<dbReference type="STRING" id="1009370.ALO_12526"/>
<evidence type="ECO:0000313" key="1">
    <source>
        <dbReference type="EMBL" id="EGO63533.1"/>
    </source>
</evidence>
<reference evidence="1 2" key="1">
    <citation type="journal article" date="2011" name="EMBO J.">
        <title>Structural diversity of bacterial flagellar motors.</title>
        <authorList>
            <person name="Chen S."/>
            <person name="Beeby M."/>
            <person name="Murphy G.E."/>
            <person name="Leadbetter J.R."/>
            <person name="Hendrixson D.R."/>
            <person name="Briegel A."/>
            <person name="Li Z."/>
            <person name="Shi J."/>
            <person name="Tocheva E.I."/>
            <person name="Muller A."/>
            <person name="Dobro M.J."/>
            <person name="Jensen G.J."/>
        </authorList>
    </citation>
    <scope>NUCLEOTIDE SEQUENCE [LARGE SCALE GENOMIC DNA]</scope>
    <source>
        <strain evidence="1 2">DSM 6540</strain>
    </source>
</reference>
<evidence type="ECO:0000313" key="2">
    <source>
        <dbReference type="Proteomes" id="UP000003240"/>
    </source>
</evidence>
<gene>
    <name evidence="1" type="ORF">ALO_12526</name>
</gene>
<name>F7NK92_9FIRM</name>
<dbReference type="AlphaFoldDB" id="F7NK92"/>